<accession>A0ABR4NQ28</accession>
<feature type="compositionally biased region" description="Basic and acidic residues" evidence="1">
    <location>
        <begin position="136"/>
        <end position="145"/>
    </location>
</feature>
<feature type="region of interest" description="Disordered" evidence="1">
    <location>
        <begin position="136"/>
        <end position="167"/>
    </location>
</feature>
<keyword evidence="3" id="KW-1185">Reference proteome</keyword>
<proteinExistence type="predicted"/>
<evidence type="ECO:0000313" key="2">
    <source>
        <dbReference type="EMBL" id="KAL3230215.1"/>
    </source>
</evidence>
<feature type="compositionally biased region" description="Low complexity" evidence="1">
    <location>
        <begin position="146"/>
        <end position="161"/>
    </location>
</feature>
<evidence type="ECO:0000313" key="3">
    <source>
        <dbReference type="Proteomes" id="UP001623330"/>
    </source>
</evidence>
<organism evidence="2 3">
    <name type="scientific">Nakaseomyces bracarensis</name>
    <dbReference type="NCBI Taxonomy" id="273131"/>
    <lineage>
        <taxon>Eukaryota</taxon>
        <taxon>Fungi</taxon>
        <taxon>Dikarya</taxon>
        <taxon>Ascomycota</taxon>
        <taxon>Saccharomycotina</taxon>
        <taxon>Saccharomycetes</taxon>
        <taxon>Saccharomycetales</taxon>
        <taxon>Saccharomycetaceae</taxon>
        <taxon>Nakaseomyces</taxon>
    </lineage>
</organism>
<name>A0ABR4NQ28_9SACH</name>
<protein>
    <submittedName>
        <fullName evidence="2">Uncharacterized protein</fullName>
    </submittedName>
</protein>
<comment type="caution">
    <text evidence="2">The sequence shown here is derived from an EMBL/GenBank/DDBJ whole genome shotgun (WGS) entry which is preliminary data.</text>
</comment>
<reference evidence="2 3" key="1">
    <citation type="submission" date="2024-05" db="EMBL/GenBank/DDBJ databases">
        <title>Long read based assembly of the Candida bracarensis genome reveals expanded adhesin content.</title>
        <authorList>
            <person name="Marcet-Houben M."/>
            <person name="Ksiezopolska E."/>
            <person name="Gabaldon T."/>
        </authorList>
    </citation>
    <scope>NUCLEOTIDE SEQUENCE [LARGE SCALE GENOMIC DNA]</scope>
    <source>
        <strain evidence="2 3">CBM6</strain>
    </source>
</reference>
<evidence type="ECO:0000256" key="1">
    <source>
        <dbReference type="SAM" id="MobiDB-lite"/>
    </source>
</evidence>
<gene>
    <name evidence="2" type="ORF">RNJ44_01578</name>
</gene>
<dbReference type="Proteomes" id="UP001623330">
    <property type="component" value="Unassembled WGS sequence"/>
</dbReference>
<dbReference type="EMBL" id="JBEVYD010000010">
    <property type="protein sequence ID" value="KAL3230215.1"/>
    <property type="molecule type" value="Genomic_DNA"/>
</dbReference>
<sequence>MGCVSIPQQMLLVNKARTKLIQCAMVKEQNRDYDLRQMVAHANLLDNLLRTEEEEAKHFECIDAVHEGSVVILPVESAIIDDCIGGFTSSIGKNGEIIKTDLDDMMFDMDDKEYHNLTNCSEMLDQCRRYEDSLLEEEQNKHDQHSNTNGTNMTNNNVNDNDSNDMHNPALRVRQTMLFKPSTYHVSSGLEPAEEEQLEYEEEREEEIENLMEQGELPEEMDGYHQSRDRFKNMSPAAQAADQALRDMHYTNAISMAYNNISNSKEEPLRHKFIDTYVRPLT</sequence>